<evidence type="ECO:0000256" key="2">
    <source>
        <dbReference type="ARBA" id="ARBA00022827"/>
    </source>
</evidence>
<dbReference type="Gene3D" id="1.25.40.80">
    <property type="match status" value="1"/>
</dbReference>
<organism evidence="5 6">
    <name type="scientific">Pelagicoccus albus</name>
    <dbReference type="NCBI Taxonomy" id="415222"/>
    <lineage>
        <taxon>Bacteria</taxon>
        <taxon>Pseudomonadati</taxon>
        <taxon>Verrucomicrobiota</taxon>
        <taxon>Opitutia</taxon>
        <taxon>Puniceicoccales</taxon>
        <taxon>Pelagicoccaceae</taxon>
        <taxon>Pelagicoccus</taxon>
    </lineage>
</organism>
<dbReference type="GO" id="GO:0003677">
    <property type="term" value="F:DNA binding"/>
    <property type="evidence" value="ECO:0007669"/>
    <property type="project" value="TreeGrafter"/>
</dbReference>
<feature type="binding site" evidence="3">
    <location>
        <position position="36"/>
    </location>
    <ligand>
        <name>FAD</name>
        <dbReference type="ChEBI" id="CHEBI:57692"/>
    </ligand>
</feature>
<dbReference type="GO" id="GO:0043153">
    <property type="term" value="P:entrainment of circadian clock by photoperiod"/>
    <property type="evidence" value="ECO:0007669"/>
    <property type="project" value="TreeGrafter"/>
</dbReference>
<dbReference type="SUPFAM" id="SSF48173">
    <property type="entry name" value="Cryptochrome/photolyase FAD-binding domain"/>
    <property type="match status" value="1"/>
</dbReference>
<dbReference type="GO" id="GO:0071949">
    <property type="term" value="F:FAD binding"/>
    <property type="evidence" value="ECO:0007669"/>
    <property type="project" value="TreeGrafter"/>
</dbReference>
<dbReference type="GO" id="GO:0005737">
    <property type="term" value="C:cytoplasm"/>
    <property type="evidence" value="ECO:0007669"/>
    <property type="project" value="TreeGrafter"/>
</dbReference>
<evidence type="ECO:0000259" key="4">
    <source>
        <dbReference type="Pfam" id="PF03441"/>
    </source>
</evidence>
<evidence type="ECO:0000313" key="5">
    <source>
        <dbReference type="EMBL" id="MBC2606249.1"/>
    </source>
</evidence>
<keyword evidence="1 3" id="KW-0285">Flavoprotein</keyword>
<evidence type="ECO:0000256" key="1">
    <source>
        <dbReference type="ARBA" id="ARBA00022630"/>
    </source>
</evidence>
<feature type="domain" description="Cryptochrome/DNA photolyase FAD-binding" evidence="4">
    <location>
        <begin position="85"/>
        <end position="209"/>
    </location>
</feature>
<accession>A0A7X1B6F9</accession>
<dbReference type="GO" id="GO:0003904">
    <property type="term" value="F:deoxyribodipyrimidine photo-lyase activity"/>
    <property type="evidence" value="ECO:0007669"/>
    <property type="project" value="TreeGrafter"/>
</dbReference>
<dbReference type="Gene3D" id="1.10.579.10">
    <property type="entry name" value="DNA Cyclobutane Dipyrimidine Photolyase, subunit A, domain 3"/>
    <property type="match status" value="1"/>
</dbReference>
<dbReference type="PANTHER" id="PTHR11455">
    <property type="entry name" value="CRYPTOCHROME"/>
    <property type="match status" value="1"/>
</dbReference>
<gene>
    <name evidence="5" type="ORF">H5P27_09335</name>
</gene>
<protein>
    <recommendedName>
        <fullName evidence="4">Cryptochrome/DNA photolyase FAD-binding domain-containing protein</fullName>
    </recommendedName>
</protein>
<dbReference type="PANTHER" id="PTHR11455:SF18">
    <property type="entry name" value="SI:CH1073-390K14.1"/>
    <property type="match status" value="1"/>
</dbReference>
<dbReference type="InterPro" id="IPR036134">
    <property type="entry name" value="Crypto/Photolyase_FAD-like_sf"/>
</dbReference>
<reference evidence="5 6" key="1">
    <citation type="submission" date="2020-07" db="EMBL/GenBank/DDBJ databases">
        <authorList>
            <person name="Feng X."/>
        </authorList>
    </citation>
    <scope>NUCLEOTIDE SEQUENCE [LARGE SCALE GENOMIC DNA]</scope>
    <source>
        <strain evidence="5 6">JCM23202</strain>
    </source>
</reference>
<dbReference type="EMBL" id="JACHVC010000008">
    <property type="protein sequence ID" value="MBC2606249.1"/>
    <property type="molecule type" value="Genomic_DNA"/>
</dbReference>
<dbReference type="Pfam" id="PF03441">
    <property type="entry name" value="FAD_binding_7"/>
    <property type="match status" value="1"/>
</dbReference>
<keyword evidence="6" id="KW-1185">Reference proteome</keyword>
<dbReference type="InterPro" id="IPR002081">
    <property type="entry name" value="Cryptochrome/DNA_photolyase_1"/>
</dbReference>
<evidence type="ECO:0000313" key="6">
    <source>
        <dbReference type="Proteomes" id="UP000526501"/>
    </source>
</evidence>
<keyword evidence="2 3" id="KW-0274">FAD</keyword>
<sequence length="413" mass="47008">MSEASETTLTLADTQPTREAALELLAAFLPHCGKCYQETRNFDLGTENRSNVSTLSPFIRSRLLSETEVALAALNQFKDGSARKFIDEVFWRTYWKGYLENRPQIWDRYREDLATLRHRNLDSDTLDSAINGTTGIRCFDYWTKELIETGYLHNHARMWFASIWIFTLKLPWQLGADFFLRHLLDGDPASNTLSWRWVAGLHTAGKSYLATSSNIDRYTNGRFPVTAGLAAEAETIRDAWPELDAEHHSLAGPPQEIPPASALLLLEEDLCDHCLPNCDFASFMGVFPSESYDEFSISPKVQNFRKEALKLRLQKLEKTKGVPIHSADTDLTNQVASWISQNGLKHVYYSQPKVGFWSDQWPNIHNAISDAGAEAHPFRLSFENRLFPHATAGFFKFRKRLPALLSELQDEAD</sequence>
<dbReference type="RefSeq" id="WP_185660135.1">
    <property type="nucleotide sequence ID" value="NZ_CAWPOO010000008.1"/>
</dbReference>
<dbReference type="InterPro" id="IPR005101">
    <property type="entry name" value="Cryptochr/Photolyase_FAD-bd"/>
</dbReference>
<feature type="binding site" evidence="3">
    <location>
        <position position="85"/>
    </location>
    <ligand>
        <name>FAD</name>
        <dbReference type="ChEBI" id="CHEBI:57692"/>
    </ligand>
</feature>
<comment type="cofactor">
    <cofactor evidence="3">
        <name>FAD</name>
        <dbReference type="ChEBI" id="CHEBI:57692"/>
    </cofactor>
    <text evidence="3">Binds 1 FAD per subunit.</text>
</comment>
<feature type="binding site" evidence="3">
    <location>
        <begin position="185"/>
        <end position="187"/>
    </location>
    <ligand>
        <name>FAD</name>
        <dbReference type="ChEBI" id="CHEBI:57692"/>
    </ligand>
</feature>
<dbReference type="AlphaFoldDB" id="A0A7X1B6F9"/>
<evidence type="ECO:0000256" key="3">
    <source>
        <dbReference type="PIRSR" id="PIRSR602081-1"/>
    </source>
</evidence>
<proteinExistence type="predicted"/>
<dbReference type="GO" id="GO:0032922">
    <property type="term" value="P:circadian regulation of gene expression"/>
    <property type="evidence" value="ECO:0007669"/>
    <property type="project" value="TreeGrafter"/>
</dbReference>
<comment type="caution">
    <text evidence="5">The sequence shown here is derived from an EMBL/GenBank/DDBJ whole genome shotgun (WGS) entry which is preliminary data.</text>
</comment>
<dbReference type="Proteomes" id="UP000526501">
    <property type="component" value="Unassembled WGS sequence"/>
</dbReference>
<name>A0A7X1B6F9_9BACT</name>